<dbReference type="Proteomes" id="UP000017184">
    <property type="component" value="Chromosome"/>
</dbReference>
<dbReference type="STRING" id="946483.Cenrod_1363"/>
<dbReference type="EC" id="2.7.7.65" evidence="1"/>
<proteinExistence type="predicted"/>
<dbReference type="OrthoDB" id="9813903at2"/>
<dbReference type="eggNOG" id="COG3706">
    <property type="taxonomic scope" value="Bacteria"/>
</dbReference>
<dbReference type="InterPro" id="IPR050469">
    <property type="entry name" value="Diguanylate_Cyclase"/>
</dbReference>
<accession>U5N820</accession>
<dbReference type="SUPFAM" id="SSF55073">
    <property type="entry name" value="Nucleotide cyclase"/>
    <property type="match status" value="1"/>
</dbReference>
<dbReference type="SMART" id="SM00267">
    <property type="entry name" value="GGDEF"/>
    <property type="match status" value="1"/>
</dbReference>
<evidence type="ECO:0000259" key="5">
    <source>
        <dbReference type="PROSITE" id="PS50887"/>
    </source>
</evidence>
<name>U5N820_9BURK</name>
<dbReference type="CDD" id="cd01949">
    <property type="entry name" value="GGDEF"/>
    <property type="match status" value="1"/>
</dbReference>
<feature type="modified residue" description="4-aspartylphosphate" evidence="3">
    <location>
        <position position="58"/>
    </location>
</feature>
<dbReference type="NCBIfam" id="TIGR00254">
    <property type="entry name" value="GGDEF"/>
    <property type="match status" value="1"/>
</dbReference>
<dbReference type="CDD" id="cd19920">
    <property type="entry name" value="REC_PA4781-like"/>
    <property type="match status" value="1"/>
</dbReference>
<gene>
    <name evidence="6" type="primary">pleD-2</name>
    <name evidence="6" type="ORF">Cenrod_1363</name>
</gene>
<dbReference type="PANTHER" id="PTHR45138:SF9">
    <property type="entry name" value="DIGUANYLATE CYCLASE DGCM-RELATED"/>
    <property type="match status" value="1"/>
</dbReference>
<dbReference type="GO" id="GO:0043709">
    <property type="term" value="P:cell adhesion involved in single-species biofilm formation"/>
    <property type="evidence" value="ECO:0007669"/>
    <property type="project" value="TreeGrafter"/>
</dbReference>
<dbReference type="Pfam" id="PF00990">
    <property type="entry name" value="GGDEF"/>
    <property type="match status" value="1"/>
</dbReference>
<dbReference type="InterPro" id="IPR000160">
    <property type="entry name" value="GGDEF_dom"/>
</dbReference>
<keyword evidence="3" id="KW-0597">Phosphoprotein</keyword>
<dbReference type="InterPro" id="IPR029787">
    <property type="entry name" value="Nucleotide_cyclase"/>
</dbReference>
<evidence type="ECO:0000313" key="7">
    <source>
        <dbReference type="Proteomes" id="UP000017184"/>
    </source>
</evidence>
<dbReference type="FunFam" id="3.30.70.270:FF:000001">
    <property type="entry name" value="Diguanylate cyclase domain protein"/>
    <property type="match status" value="1"/>
</dbReference>
<evidence type="ECO:0000259" key="4">
    <source>
        <dbReference type="PROSITE" id="PS50110"/>
    </source>
</evidence>
<feature type="domain" description="GGDEF" evidence="5">
    <location>
        <begin position="168"/>
        <end position="306"/>
    </location>
</feature>
<evidence type="ECO:0000256" key="2">
    <source>
        <dbReference type="ARBA" id="ARBA00034247"/>
    </source>
</evidence>
<feature type="domain" description="Response regulatory" evidence="4">
    <location>
        <begin position="9"/>
        <end position="125"/>
    </location>
</feature>
<dbReference type="EMBL" id="CP004885">
    <property type="protein sequence ID" value="AGX87450.1"/>
    <property type="molecule type" value="Genomic_DNA"/>
</dbReference>
<keyword evidence="7" id="KW-1185">Reference proteome</keyword>
<dbReference type="Gene3D" id="3.40.50.2300">
    <property type="match status" value="1"/>
</dbReference>
<dbReference type="GO" id="GO:0052621">
    <property type="term" value="F:diguanylate cyclase activity"/>
    <property type="evidence" value="ECO:0007669"/>
    <property type="project" value="UniProtKB-EC"/>
</dbReference>
<dbReference type="KEGG" id="cbx:Cenrod_1363"/>
<dbReference type="PROSITE" id="PS50887">
    <property type="entry name" value="GGDEF"/>
    <property type="match status" value="1"/>
</dbReference>
<evidence type="ECO:0000256" key="3">
    <source>
        <dbReference type="PROSITE-ProRule" id="PRU00169"/>
    </source>
</evidence>
<dbReference type="GO" id="GO:0000160">
    <property type="term" value="P:phosphorelay signal transduction system"/>
    <property type="evidence" value="ECO:0007669"/>
    <property type="project" value="InterPro"/>
</dbReference>
<evidence type="ECO:0000313" key="6">
    <source>
        <dbReference type="EMBL" id="AGX87450.1"/>
    </source>
</evidence>
<dbReference type="InterPro" id="IPR011006">
    <property type="entry name" value="CheY-like_superfamily"/>
</dbReference>
<dbReference type="SMART" id="SM00448">
    <property type="entry name" value="REC"/>
    <property type="match status" value="1"/>
</dbReference>
<dbReference type="GO" id="GO:0005886">
    <property type="term" value="C:plasma membrane"/>
    <property type="evidence" value="ECO:0007669"/>
    <property type="project" value="TreeGrafter"/>
</dbReference>
<protein>
    <recommendedName>
        <fullName evidence="1">diguanylate cyclase</fullName>
        <ecNumber evidence="1">2.7.7.65</ecNumber>
    </recommendedName>
</protein>
<sequence>MTFPPNRPTILIVDDTPGNIQILAQALLRDYEVLVSTNGPAALELLQAGHRPDLILLDVMMPGMDGHEVCRRIKADPATWNLPIIFITARDAVEDQQFGFNLGAVDYITKPFEVPLVLARVGVHIRLQQKSARLEKLAMLDGLTDIPNRRALDDLLDRECGRAARDGTPLAVLMIDIDHFKAYNDHYGHGVGDDCLRRVAHTLGAELHRPGDFLARYGGEEFCIVLPHCDTAGATQIAENLRAAVAALAIPHAHSSAAVHISISVGLCSRAIGPEPDCGPALLAAADEALYCAKRQGRNQVVGGKADSVIV</sequence>
<evidence type="ECO:0000256" key="1">
    <source>
        <dbReference type="ARBA" id="ARBA00012528"/>
    </source>
</evidence>
<dbReference type="AlphaFoldDB" id="U5N820"/>
<comment type="catalytic activity">
    <reaction evidence="2">
        <text>2 GTP = 3',3'-c-di-GMP + 2 diphosphate</text>
        <dbReference type="Rhea" id="RHEA:24898"/>
        <dbReference type="ChEBI" id="CHEBI:33019"/>
        <dbReference type="ChEBI" id="CHEBI:37565"/>
        <dbReference type="ChEBI" id="CHEBI:58805"/>
        <dbReference type="EC" id="2.7.7.65"/>
    </reaction>
</comment>
<dbReference type="Gene3D" id="3.30.70.270">
    <property type="match status" value="1"/>
</dbReference>
<dbReference type="GO" id="GO:1902201">
    <property type="term" value="P:negative regulation of bacterial-type flagellum-dependent cell motility"/>
    <property type="evidence" value="ECO:0007669"/>
    <property type="project" value="TreeGrafter"/>
</dbReference>
<dbReference type="InterPro" id="IPR043128">
    <property type="entry name" value="Rev_trsase/Diguanyl_cyclase"/>
</dbReference>
<dbReference type="SUPFAM" id="SSF52172">
    <property type="entry name" value="CheY-like"/>
    <property type="match status" value="1"/>
</dbReference>
<dbReference type="InterPro" id="IPR001789">
    <property type="entry name" value="Sig_transdc_resp-reg_receiver"/>
</dbReference>
<dbReference type="Pfam" id="PF00072">
    <property type="entry name" value="Response_reg"/>
    <property type="match status" value="1"/>
</dbReference>
<reference evidence="6 7" key="1">
    <citation type="journal article" date="2013" name="Genome Biol.">
        <title>Genomic analysis reveals key aspects of prokaryotic symbiosis in the phototrophic consortium "Chlorochromatium aggregatum".</title>
        <authorList>
            <person name="Liu Z."/>
            <person name="Muller J."/>
            <person name="Li T."/>
            <person name="Alvey R.M."/>
            <person name="Vogl K."/>
            <person name="Frigaard N.U."/>
            <person name="Rockwell N.C."/>
            <person name="Boyd E.S."/>
            <person name="Tomsho L.P."/>
            <person name="Schuster S.C."/>
            <person name="Henke P."/>
            <person name="Rohde M."/>
            <person name="Overmann J."/>
            <person name="Bryant D.A."/>
        </authorList>
    </citation>
    <scope>NUCLEOTIDE SEQUENCE [LARGE SCALE GENOMIC DNA]</scope>
    <source>
        <strain evidence="6">CR</strain>
    </source>
</reference>
<dbReference type="PANTHER" id="PTHR45138">
    <property type="entry name" value="REGULATORY COMPONENTS OF SENSORY TRANSDUCTION SYSTEM"/>
    <property type="match status" value="1"/>
</dbReference>
<dbReference type="HOGENOM" id="CLU_000445_11_28_4"/>
<organism evidence="6 7">
    <name type="scientific">Candidatus Symbiobacter mobilis CR</name>
    <dbReference type="NCBI Taxonomy" id="946483"/>
    <lineage>
        <taxon>Bacteria</taxon>
        <taxon>Pseudomonadati</taxon>
        <taxon>Pseudomonadota</taxon>
        <taxon>Betaproteobacteria</taxon>
        <taxon>Burkholderiales</taxon>
        <taxon>Comamonadaceae</taxon>
    </lineage>
</organism>
<dbReference type="PROSITE" id="PS50110">
    <property type="entry name" value="RESPONSE_REGULATORY"/>
    <property type="match status" value="1"/>
</dbReference>